<proteinExistence type="predicted"/>
<dbReference type="AlphaFoldDB" id="A0A1I4VEW8"/>
<dbReference type="OrthoDB" id="6372301at2"/>
<evidence type="ECO:0000256" key="1">
    <source>
        <dbReference type="SAM" id="SignalP"/>
    </source>
</evidence>
<keyword evidence="1" id="KW-0732">Signal</keyword>
<dbReference type="RefSeq" id="WP_092002061.1">
    <property type="nucleotide sequence ID" value="NZ_FOUR01000003.1"/>
</dbReference>
<feature type="chain" id="PRO_5011436199" description="Signal recognition particle subunit FFH/SRP54 (Srp54)" evidence="1">
    <location>
        <begin position="23"/>
        <end position="164"/>
    </location>
</feature>
<keyword evidence="3" id="KW-1185">Reference proteome</keyword>
<dbReference type="EMBL" id="FOUR01000003">
    <property type="protein sequence ID" value="SFM99729.1"/>
    <property type="molecule type" value="Genomic_DNA"/>
</dbReference>
<evidence type="ECO:0008006" key="4">
    <source>
        <dbReference type="Google" id="ProtNLM"/>
    </source>
</evidence>
<feature type="signal peptide" evidence="1">
    <location>
        <begin position="1"/>
        <end position="22"/>
    </location>
</feature>
<accession>A0A1I4VEW8</accession>
<gene>
    <name evidence="2" type="ORF">SAMN04487961_1872</name>
</gene>
<dbReference type="Proteomes" id="UP000199339">
    <property type="component" value="Unassembled WGS sequence"/>
</dbReference>
<name>A0A1I4VEW8_9GAMM</name>
<reference evidence="3" key="1">
    <citation type="submission" date="2016-10" db="EMBL/GenBank/DDBJ databases">
        <authorList>
            <person name="Varghese N."/>
            <person name="Submissions S."/>
        </authorList>
    </citation>
    <scope>NUCLEOTIDE SEQUENCE [LARGE SCALE GENOMIC DNA]</scope>
    <source>
        <strain evidence="3">CGMCC 1.6775</strain>
    </source>
</reference>
<sequence length="164" mass="18565">MVSIKKFAACTILAAAPFWAFAHGEQGNWQGHGPGMMMDQDQMQQMQQNWSRMNGFMQQMPGAGSPEERQRFLENHWEAMEDQMELMHRGMMGPGMMGGAGGMMSGNQGQGMMNNQPGQGNRQGNAVGMSPDQRLQFMEQRMDQMQLMMEQMLQHQRQLNSNSN</sequence>
<protein>
    <recommendedName>
        <fullName evidence="4">Signal recognition particle subunit FFH/SRP54 (Srp54)</fullName>
    </recommendedName>
</protein>
<evidence type="ECO:0000313" key="3">
    <source>
        <dbReference type="Proteomes" id="UP000199339"/>
    </source>
</evidence>
<evidence type="ECO:0000313" key="2">
    <source>
        <dbReference type="EMBL" id="SFM99729.1"/>
    </source>
</evidence>
<organism evidence="2 3">
    <name type="scientific">Marinobacter pelagius</name>
    <dbReference type="NCBI Taxonomy" id="379482"/>
    <lineage>
        <taxon>Bacteria</taxon>
        <taxon>Pseudomonadati</taxon>
        <taxon>Pseudomonadota</taxon>
        <taxon>Gammaproteobacteria</taxon>
        <taxon>Pseudomonadales</taxon>
        <taxon>Marinobacteraceae</taxon>
        <taxon>Marinobacter</taxon>
    </lineage>
</organism>